<reference evidence="1" key="1">
    <citation type="submission" date="2014-05" db="EMBL/GenBank/DDBJ databases">
        <authorList>
            <person name="Chronopoulou M."/>
        </authorList>
    </citation>
    <scope>NUCLEOTIDE SEQUENCE</scope>
    <source>
        <tissue evidence="1">Whole organism</tissue>
    </source>
</reference>
<proteinExistence type="predicted"/>
<evidence type="ECO:0000313" key="1">
    <source>
        <dbReference type="EMBL" id="CDW40294.1"/>
    </source>
</evidence>
<feature type="non-terminal residue" evidence="1">
    <location>
        <position position="1"/>
    </location>
</feature>
<protein>
    <submittedName>
        <fullName evidence="1">Uncharacterized protein</fullName>
    </submittedName>
</protein>
<organism evidence="1">
    <name type="scientific">Lepeophtheirus salmonis</name>
    <name type="common">Salmon louse</name>
    <name type="synonym">Caligus salmonis</name>
    <dbReference type="NCBI Taxonomy" id="72036"/>
    <lineage>
        <taxon>Eukaryota</taxon>
        <taxon>Metazoa</taxon>
        <taxon>Ecdysozoa</taxon>
        <taxon>Arthropoda</taxon>
        <taxon>Crustacea</taxon>
        <taxon>Multicrustacea</taxon>
        <taxon>Hexanauplia</taxon>
        <taxon>Copepoda</taxon>
        <taxon>Siphonostomatoida</taxon>
        <taxon>Caligidae</taxon>
        <taxon>Lepeophtheirus</taxon>
    </lineage>
</organism>
<sequence length="35" mass="4066">KKKTVVLFSPVLIKFVIHTNGTYRYFMVTTTAEMT</sequence>
<accession>A0A0K2UPS7</accession>
<dbReference type="EMBL" id="HACA01022933">
    <property type="protein sequence ID" value="CDW40294.1"/>
    <property type="molecule type" value="Transcribed_RNA"/>
</dbReference>
<dbReference type="AlphaFoldDB" id="A0A0K2UPS7"/>
<name>A0A0K2UPS7_LEPSM</name>